<proteinExistence type="inferred from homology"/>
<dbReference type="Pfam" id="PF01546">
    <property type="entry name" value="Peptidase_M20"/>
    <property type="match status" value="1"/>
</dbReference>
<dbReference type="Gene3D" id="3.40.630.10">
    <property type="entry name" value="Zn peptidases"/>
    <property type="match status" value="1"/>
</dbReference>
<dbReference type="InterPro" id="IPR036264">
    <property type="entry name" value="Bact_exopeptidase_dim_dom"/>
</dbReference>
<dbReference type="OrthoDB" id="9808195at2"/>
<reference evidence="5 6" key="1">
    <citation type="submission" date="2019-08" db="EMBL/GenBank/DDBJ databases">
        <authorList>
            <person name="Peeters C."/>
        </authorList>
    </citation>
    <scope>NUCLEOTIDE SEQUENCE [LARGE SCALE GENOMIC DNA]</scope>
    <source>
        <strain evidence="5 6">LMG 31118</strain>
    </source>
</reference>
<evidence type="ECO:0000313" key="6">
    <source>
        <dbReference type="Proteomes" id="UP000414136"/>
    </source>
</evidence>
<feature type="binding site" evidence="3">
    <location>
        <position position="223"/>
    </location>
    <ligand>
        <name>Zn(2+)</name>
        <dbReference type="ChEBI" id="CHEBI:29105"/>
        <label>1</label>
    </ligand>
</feature>
<gene>
    <name evidence="5" type="ORF">PCA31118_04925</name>
</gene>
<feature type="binding site" evidence="3">
    <location>
        <position position="410"/>
    </location>
    <ligand>
        <name>Zn(2+)</name>
        <dbReference type="ChEBI" id="CHEBI:29105"/>
        <label>2</label>
    </ligand>
</feature>
<dbReference type="GO" id="GO:0046872">
    <property type="term" value="F:metal ion binding"/>
    <property type="evidence" value="ECO:0007669"/>
    <property type="project" value="UniProtKB-KW"/>
</dbReference>
<feature type="binding site" evidence="3">
    <location>
        <position position="113"/>
    </location>
    <ligand>
        <name>Zn(2+)</name>
        <dbReference type="ChEBI" id="CHEBI:29105"/>
        <label>1</label>
    </ligand>
</feature>
<keyword evidence="3" id="KW-0479">Metal-binding</keyword>
<evidence type="ECO:0000259" key="4">
    <source>
        <dbReference type="Pfam" id="PF07687"/>
    </source>
</evidence>
<dbReference type="RefSeq" id="WP_150627563.1">
    <property type="nucleotide sequence ID" value="NZ_CABPSQ010000015.1"/>
</dbReference>
<dbReference type="PIRSF" id="PIRSF001235">
    <property type="entry name" value="Amidase_carbamoylase"/>
    <property type="match status" value="1"/>
</dbReference>
<keyword evidence="2 5" id="KW-0378">Hydrolase</keyword>
<dbReference type="Pfam" id="PF07687">
    <property type="entry name" value="M20_dimer"/>
    <property type="match status" value="1"/>
</dbReference>
<keyword evidence="3" id="KW-0862">Zinc</keyword>
<evidence type="ECO:0000256" key="2">
    <source>
        <dbReference type="ARBA" id="ARBA00022801"/>
    </source>
</evidence>
<evidence type="ECO:0000313" key="5">
    <source>
        <dbReference type="EMBL" id="VVE75139.1"/>
    </source>
</evidence>
<sequence length="439" mass="46638">MSVSHYRDGRNAPDGDITRDATRDITHDIAVRVAAHIDPARLLDSIETLASFGARADGGVDRPALSPVDLDARAWLVARAQALGCEVSVDACANLYFRRPGLHSAPPVVTGSHADTQPTGGKLDGCYGVLAGLEVLATLAALDIRTHYPVEVVVWTNEEGTRFQPGAMGSSAYVDPARLAQYLSATDTAGVPLSYAIDAHARALPGLAARALAAPMRAFVELHIEQGPLLEMAGAPLGIVDGIQGVRWYDVICEGQAAHAGTTPMAARRDAMTLACAVRAELEHLALSLGGEHTRVTFGRWSVTPNAINTIASEVTFSVDFRHPDPTVLMRFDEGLAQCVARNGVSMRSLFQHAPVAFHADVIRHVDEACRSVAGDMPHLTSGAFHDAMYLAQHCPTAMLFVPSRGGISHNPAEATDDAHLVLGARALAHCITTLSHPF</sequence>
<evidence type="ECO:0000256" key="3">
    <source>
        <dbReference type="PIRSR" id="PIRSR001235-1"/>
    </source>
</evidence>
<comment type="cofactor">
    <cofactor evidence="3">
        <name>Zn(2+)</name>
        <dbReference type="ChEBI" id="CHEBI:29105"/>
    </cofactor>
    <text evidence="3">Binds 2 Zn(2+) ions per subunit.</text>
</comment>
<dbReference type="InterPro" id="IPR002933">
    <property type="entry name" value="Peptidase_M20"/>
</dbReference>
<comment type="similarity">
    <text evidence="1">Belongs to the peptidase M20 family.</text>
</comment>
<dbReference type="SUPFAM" id="SSF53187">
    <property type="entry name" value="Zn-dependent exopeptidases"/>
    <property type="match status" value="1"/>
</dbReference>
<feature type="domain" description="Peptidase M20 dimerisation" evidence="4">
    <location>
        <begin position="243"/>
        <end position="330"/>
    </location>
</feature>
<protein>
    <submittedName>
        <fullName evidence="5">Zn-dependent hydrolase</fullName>
    </submittedName>
</protein>
<dbReference type="NCBIfam" id="TIGR01879">
    <property type="entry name" value="hydantase"/>
    <property type="match status" value="1"/>
</dbReference>
<dbReference type="PANTHER" id="PTHR32494">
    <property type="entry name" value="ALLANTOATE DEIMINASE-RELATED"/>
    <property type="match status" value="1"/>
</dbReference>
<accession>A0A5E5AN60</accession>
<dbReference type="SUPFAM" id="SSF55031">
    <property type="entry name" value="Bacterial exopeptidase dimerisation domain"/>
    <property type="match status" value="1"/>
</dbReference>
<dbReference type="AlphaFoldDB" id="A0A5E5AN60"/>
<feature type="binding site" evidence="3">
    <location>
        <position position="124"/>
    </location>
    <ligand>
        <name>Zn(2+)</name>
        <dbReference type="ChEBI" id="CHEBI:29105"/>
        <label>2</label>
    </ligand>
</feature>
<feature type="binding site" evidence="3">
    <location>
        <position position="159"/>
    </location>
    <ligand>
        <name>Zn(2+)</name>
        <dbReference type="ChEBI" id="CHEBI:29105"/>
        <label>2</label>
    </ligand>
</feature>
<dbReference type="PANTHER" id="PTHR32494:SF5">
    <property type="entry name" value="ALLANTOATE AMIDOHYDROLASE"/>
    <property type="match status" value="1"/>
</dbReference>
<evidence type="ECO:0000256" key="1">
    <source>
        <dbReference type="ARBA" id="ARBA00006153"/>
    </source>
</evidence>
<dbReference type="InterPro" id="IPR010158">
    <property type="entry name" value="Amidase_Cbmase"/>
</dbReference>
<dbReference type="GO" id="GO:0016813">
    <property type="term" value="F:hydrolase activity, acting on carbon-nitrogen (but not peptide) bonds, in linear amidines"/>
    <property type="evidence" value="ECO:0007669"/>
    <property type="project" value="InterPro"/>
</dbReference>
<organism evidence="5 6">
    <name type="scientific">Pandoraea captiosa</name>
    <dbReference type="NCBI Taxonomy" id="2508302"/>
    <lineage>
        <taxon>Bacteria</taxon>
        <taxon>Pseudomonadati</taxon>
        <taxon>Pseudomonadota</taxon>
        <taxon>Betaproteobacteria</taxon>
        <taxon>Burkholderiales</taxon>
        <taxon>Burkholderiaceae</taxon>
        <taxon>Pandoraea</taxon>
    </lineage>
</organism>
<dbReference type="CDD" id="cd03884">
    <property type="entry name" value="M20_bAS"/>
    <property type="match status" value="1"/>
</dbReference>
<feature type="binding site" evidence="3">
    <location>
        <position position="124"/>
    </location>
    <ligand>
        <name>Zn(2+)</name>
        <dbReference type="ChEBI" id="CHEBI:29105"/>
        <label>1</label>
    </ligand>
</feature>
<dbReference type="Gene3D" id="3.30.70.360">
    <property type="match status" value="1"/>
</dbReference>
<dbReference type="InterPro" id="IPR011650">
    <property type="entry name" value="Peptidase_M20_dimer"/>
</dbReference>
<dbReference type="Proteomes" id="UP000414136">
    <property type="component" value="Unassembled WGS sequence"/>
</dbReference>
<keyword evidence="6" id="KW-1185">Reference proteome</keyword>
<name>A0A5E5AN60_9BURK</name>
<dbReference type="EMBL" id="CABPSQ010000015">
    <property type="protein sequence ID" value="VVE75139.1"/>
    <property type="molecule type" value="Genomic_DNA"/>
</dbReference>